<dbReference type="Gene3D" id="3.30.40.10">
    <property type="entry name" value="Zinc/RING finger domain, C3HC4 (zinc finger)"/>
    <property type="match status" value="1"/>
</dbReference>
<evidence type="ECO:0000259" key="1">
    <source>
        <dbReference type="PROSITE" id="PS51698"/>
    </source>
</evidence>
<comment type="caution">
    <text evidence="2">The sequence shown here is derived from an EMBL/GenBank/DDBJ whole genome shotgun (WGS) entry which is preliminary data.</text>
</comment>
<dbReference type="InterPro" id="IPR003613">
    <property type="entry name" value="Ubox_domain"/>
</dbReference>
<dbReference type="PROSITE" id="PS51698">
    <property type="entry name" value="U_BOX"/>
    <property type="match status" value="1"/>
</dbReference>
<feature type="domain" description="U-box" evidence="1">
    <location>
        <begin position="3"/>
        <end position="76"/>
    </location>
</feature>
<dbReference type="PANTHER" id="PTHR46573:SF1">
    <property type="entry name" value="WD REPEAT, SAM AND U-BOX DOMAIN-CONTAINING PROTEIN 1"/>
    <property type="match status" value="1"/>
</dbReference>
<dbReference type="Pfam" id="PF04564">
    <property type="entry name" value="U-box"/>
    <property type="match status" value="1"/>
</dbReference>
<evidence type="ECO:0000313" key="3">
    <source>
        <dbReference type="Proteomes" id="UP000663848"/>
    </source>
</evidence>
<gene>
    <name evidence="2" type="ORF">QYT958_LOCUS39321</name>
</gene>
<dbReference type="InterPro" id="IPR013083">
    <property type="entry name" value="Znf_RING/FYVE/PHD"/>
</dbReference>
<proteinExistence type="predicted"/>
<dbReference type="GO" id="GO:0004842">
    <property type="term" value="F:ubiquitin-protein transferase activity"/>
    <property type="evidence" value="ECO:0007669"/>
    <property type="project" value="InterPro"/>
</dbReference>
<reference evidence="2" key="1">
    <citation type="submission" date="2021-02" db="EMBL/GenBank/DDBJ databases">
        <authorList>
            <person name="Nowell W R."/>
        </authorList>
    </citation>
    <scope>NUCLEOTIDE SEQUENCE</scope>
</reference>
<dbReference type="EMBL" id="CAJOBR010036408">
    <property type="protein sequence ID" value="CAF5013749.1"/>
    <property type="molecule type" value="Genomic_DNA"/>
</dbReference>
<dbReference type="PANTHER" id="PTHR46573">
    <property type="entry name" value="WD REPEAT, SAM AND U-BOX DOMAIN-CONTAINING PROTEIN 1"/>
    <property type="match status" value="1"/>
</dbReference>
<organism evidence="2 3">
    <name type="scientific">Rotaria socialis</name>
    <dbReference type="NCBI Taxonomy" id="392032"/>
    <lineage>
        <taxon>Eukaryota</taxon>
        <taxon>Metazoa</taxon>
        <taxon>Spiralia</taxon>
        <taxon>Gnathifera</taxon>
        <taxon>Rotifera</taxon>
        <taxon>Eurotatoria</taxon>
        <taxon>Bdelloidea</taxon>
        <taxon>Philodinida</taxon>
        <taxon>Philodinidae</taxon>
        <taxon>Rotaria</taxon>
    </lineage>
</organism>
<accession>A0A822BSC2</accession>
<dbReference type="SMART" id="SM00504">
    <property type="entry name" value="Ubox"/>
    <property type="match status" value="1"/>
</dbReference>
<protein>
    <recommendedName>
        <fullName evidence="1">U-box domain-containing protein</fullName>
    </recommendedName>
</protein>
<name>A0A822BSC2_9BILA</name>
<feature type="non-terminal residue" evidence="2">
    <location>
        <position position="86"/>
    </location>
</feature>
<dbReference type="InterPro" id="IPR052085">
    <property type="entry name" value="WD-SAM-U-box"/>
</dbReference>
<dbReference type="Proteomes" id="UP000663848">
    <property type="component" value="Unassembled WGS sequence"/>
</dbReference>
<dbReference type="SUPFAM" id="SSF57850">
    <property type="entry name" value="RING/U-box"/>
    <property type="match status" value="1"/>
</dbReference>
<dbReference type="AlphaFoldDB" id="A0A822BSC2"/>
<dbReference type="GO" id="GO:0016567">
    <property type="term" value="P:protein ubiquitination"/>
    <property type="evidence" value="ECO:0007669"/>
    <property type="project" value="InterPro"/>
</dbReference>
<evidence type="ECO:0000313" key="2">
    <source>
        <dbReference type="EMBL" id="CAF5013749.1"/>
    </source>
</evidence>
<sequence length="86" mass="9818">MKALDDAVSCPITLSLFRDPVVAQDGHTYERAAIEEWIRKNGTSPITNKQISLEHLVPNYAIKKIVEQFENSLKNKNFQYVLDVDV</sequence>
<dbReference type="CDD" id="cd16655">
    <property type="entry name" value="RING-Ubox_WDSUB1-like"/>
    <property type="match status" value="1"/>
</dbReference>